<dbReference type="GO" id="GO:0003677">
    <property type="term" value="F:DNA binding"/>
    <property type="evidence" value="ECO:0007669"/>
    <property type="project" value="InterPro"/>
</dbReference>
<dbReference type="SUPFAM" id="SSF46785">
    <property type="entry name" value="Winged helix' DNA-binding domain"/>
    <property type="match status" value="1"/>
</dbReference>
<dbReference type="InterPro" id="IPR012318">
    <property type="entry name" value="HTH_CRP"/>
</dbReference>
<accession>A0A2W4QZZ5</accession>
<reference evidence="2 3" key="1">
    <citation type="journal article" date="2018" name="Aquat. Microb. Ecol.">
        <title>Gammaproteobacterial methanotrophs dominate.</title>
        <authorList>
            <person name="Rissanen A.J."/>
            <person name="Saarenheimo J."/>
            <person name="Tiirola M."/>
            <person name="Peura S."/>
            <person name="Aalto S.L."/>
            <person name="Karvinen A."/>
            <person name="Nykanen H."/>
        </authorList>
    </citation>
    <scope>NUCLEOTIDE SEQUENCE [LARGE SCALE GENOMIC DNA]</scope>
    <source>
        <strain evidence="2">AMbin10</strain>
    </source>
</reference>
<evidence type="ECO:0000259" key="1">
    <source>
        <dbReference type="PROSITE" id="PS51063"/>
    </source>
</evidence>
<sequence length="98" mass="10940">MLGIMRGMTRLIRNLTDNVKGLALCDVYTRLAKTLHELAVVQNDELVILEKVSHQELANKIGASREMISKIMKDLSMGGYLSIKGKTIYILKPLPAGW</sequence>
<organism evidence="2 3">
    <name type="scientific">Candidatus Methylumidiphilus alinenensis</name>
    <dbReference type="NCBI Taxonomy" id="2202197"/>
    <lineage>
        <taxon>Bacteria</taxon>
        <taxon>Pseudomonadati</taxon>
        <taxon>Pseudomonadota</taxon>
        <taxon>Gammaproteobacteria</taxon>
        <taxon>Methylococcales</taxon>
        <taxon>Candidatus Methylumidiphilus</taxon>
    </lineage>
</organism>
<dbReference type="EMBL" id="QJPH01000351">
    <property type="protein sequence ID" value="PZN76823.1"/>
    <property type="molecule type" value="Genomic_DNA"/>
</dbReference>
<dbReference type="InterPro" id="IPR036390">
    <property type="entry name" value="WH_DNA-bd_sf"/>
</dbReference>
<name>A0A2W4QZZ5_9GAMM</name>
<gene>
    <name evidence="2" type="ORF">DM484_15815</name>
</gene>
<dbReference type="PROSITE" id="PS51063">
    <property type="entry name" value="HTH_CRP_2"/>
    <property type="match status" value="1"/>
</dbReference>
<dbReference type="GO" id="GO:0006355">
    <property type="term" value="P:regulation of DNA-templated transcription"/>
    <property type="evidence" value="ECO:0007669"/>
    <property type="project" value="InterPro"/>
</dbReference>
<dbReference type="Proteomes" id="UP000249396">
    <property type="component" value="Unassembled WGS sequence"/>
</dbReference>
<comment type="caution">
    <text evidence="2">The sequence shown here is derived from an EMBL/GenBank/DDBJ whole genome shotgun (WGS) entry which is preliminary data.</text>
</comment>
<dbReference type="Pfam" id="PF13545">
    <property type="entry name" value="HTH_Crp_2"/>
    <property type="match status" value="1"/>
</dbReference>
<evidence type="ECO:0000313" key="2">
    <source>
        <dbReference type="EMBL" id="PZN76823.1"/>
    </source>
</evidence>
<dbReference type="AlphaFoldDB" id="A0A2W4QZZ5"/>
<dbReference type="Gene3D" id="1.10.10.10">
    <property type="entry name" value="Winged helix-like DNA-binding domain superfamily/Winged helix DNA-binding domain"/>
    <property type="match status" value="1"/>
</dbReference>
<evidence type="ECO:0000313" key="3">
    <source>
        <dbReference type="Proteomes" id="UP000249396"/>
    </source>
</evidence>
<protein>
    <recommendedName>
        <fullName evidence="1">HTH crp-type domain-containing protein</fullName>
    </recommendedName>
</protein>
<feature type="domain" description="HTH crp-type" evidence="1">
    <location>
        <begin position="25"/>
        <end position="94"/>
    </location>
</feature>
<dbReference type="InterPro" id="IPR036388">
    <property type="entry name" value="WH-like_DNA-bd_sf"/>
</dbReference>
<proteinExistence type="predicted"/>
<dbReference type="SMART" id="SM00419">
    <property type="entry name" value="HTH_CRP"/>
    <property type="match status" value="1"/>
</dbReference>